<proteinExistence type="predicted"/>
<gene>
    <name evidence="1" type="ORF">SCD92_19475</name>
</gene>
<keyword evidence="2" id="KW-1185">Reference proteome</keyword>
<accession>A0ABU4S4V3</accession>
<sequence>MYEDEIQFLKRVEDPSDENNERDILSEDECKALEFEFPGLPNEYTSYLMEIGAGSAREDQYMIYNRPALCHEDEDFSWYETKGINYLVIGDDFAGNLYAFNIDSGFLPVLLDHECMDEFLHKGSIKSFFREMMLMDRDGNDQRQP</sequence>
<evidence type="ECO:0000313" key="2">
    <source>
        <dbReference type="Proteomes" id="UP001273505"/>
    </source>
</evidence>
<dbReference type="Proteomes" id="UP001273505">
    <property type="component" value="Unassembled WGS sequence"/>
</dbReference>
<evidence type="ECO:0000313" key="1">
    <source>
        <dbReference type="EMBL" id="MDX6851552.1"/>
    </source>
</evidence>
<dbReference type="EMBL" id="JAXAFO010000077">
    <property type="protein sequence ID" value="MDX6851552.1"/>
    <property type="molecule type" value="Genomic_DNA"/>
</dbReference>
<dbReference type="InterPro" id="IPR037883">
    <property type="entry name" value="Knr4/Smi1-like_sf"/>
</dbReference>
<dbReference type="SUPFAM" id="SSF160631">
    <property type="entry name" value="SMI1/KNR4-like"/>
    <property type="match status" value="1"/>
</dbReference>
<evidence type="ECO:0008006" key="3">
    <source>
        <dbReference type="Google" id="ProtNLM"/>
    </source>
</evidence>
<comment type="caution">
    <text evidence="1">The sequence shown here is derived from an EMBL/GenBank/DDBJ whole genome shotgun (WGS) entry which is preliminary data.</text>
</comment>
<name>A0ABU4S4V3_9GAMM</name>
<organism evidence="1 2">
    <name type="scientific">Gilvimarinus gilvus</name>
    <dbReference type="NCBI Taxonomy" id="3058038"/>
    <lineage>
        <taxon>Bacteria</taxon>
        <taxon>Pseudomonadati</taxon>
        <taxon>Pseudomonadota</taxon>
        <taxon>Gammaproteobacteria</taxon>
        <taxon>Cellvibrionales</taxon>
        <taxon>Cellvibrionaceae</taxon>
        <taxon>Gilvimarinus</taxon>
    </lineage>
</organism>
<dbReference type="RefSeq" id="WP_302723946.1">
    <property type="nucleotide sequence ID" value="NZ_JAULRU010000731.1"/>
</dbReference>
<reference evidence="1 2" key="1">
    <citation type="submission" date="2023-11" db="EMBL/GenBank/DDBJ databases">
        <title>Gilvimarinus fulvus sp. nov., isolated from the surface of Kelp.</title>
        <authorList>
            <person name="Sun Y.Y."/>
            <person name="Gong Y."/>
            <person name="Du Z.J."/>
        </authorList>
    </citation>
    <scope>NUCLEOTIDE SEQUENCE [LARGE SCALE GENOMIC DNA]</scope>
    <source>
        <strain evidence="1 2">SDUM040013</strain>
    </source>
</reference>
<protein>
    <recommendedName>
        <fullName evidence="3">Knr4/Smi1-like domain-containing protein</fullName>
    </recommendedName>
</protein>